<reference evidence="9 10" key="1">
    <citation type="journal article" date="2024" name="Appl. Environ. Microbiol.">
        <title>Pontiella agarivorans sp. nov., a novel marine anaerobic bacterium capable of degrading macroalgal polysaccharides and fixing nitrogen.</title>
        <authorList>
            <person name="Liu N."/>
            <person name="Kivenson V."/>
            <person name="Peng X."/>
            <person name="Cui Z."/>
            <person name="Lankiewicz T.S."/>
            <person name="Gosselin K.M."/>
            <person name="English C.J."/>
            <person name="Blair E.M."/>
            <person name="O'Malley M.A."/>
            <person name="Valentine D.L."/>
        </authorList>
    </citation>
    <scope>NUCLEOTIDE SEQUENCE [LARGE SCALE GENOMIC DNA]</scope>
    <source>
        <strain evidence="9 10">NLcol2</strain>
    </source>
</reference>
<name>A0ABU5MZG6_9BACT</name>
<evidence type="ECO:0000313" key="9">
    <source>
        <dbReference type="EMBL" id="MDZ8119564.1"/>
    </source>
</evidence>
<dbReference type="InterPro" id="IPR038251">
    <property type="entry name" value="PdxB_dimer_sf"/>
</dbReference>
<gene>
    <name evidence="9" type="ORF">P9H32_13105</name>
</gene>
<dbReference type="SUPFAM" id="SSF52283">
    <property type="entry name" value="Formate/glycerate dehydrogenase catalytic domain-like"/>
    <property type="match status" value="1"/>
</dbReference>
<dbReference type="Gene3D" id="3.30.1370.170">
    <property type="match status" value="1"/>
</dbReference>
<dbReference type="InterPro" id="IPR006139">
    <property type="entry name" value="D-isomer_2_OHA_DH_cat_dom"/>
</dbReference>
<protein>
    <submittedName>
        <fullName evidence="9">4-phosphoerythronate dehydrogenase</fullName>
    </submittedName>
</protein>
<dbReference type="Gene3D" id="3.40.50.720">
    <property type="entry name" value="NAD(P)-binding Rossmann-like Domain"/>
    <property type="match status" value="2"/>
</dbReference>
<dbReference type="PANTHER" id="PTHR42938">
    <property type="entry name" value="FORMATE DEHYDROGENASE 1"/>
    <property type="match status" value="1"/>
</dbReference>
<keyword evidence="10" id="KW-1185">Reference proteome</keyword>
<keyword evidence="3" id="KW-0520">NAD</keyword>
<proteinExistence type="inferred from homology"/>
<dbReference type="Proteomes" id="UP001290861">
    <property type="component" value="Unassembled WGS sequence"/>
</dbReference>
<dbReference type="InterPro" id="IPR036291">
    <property type="entry name" value="NAD(P)-bd_dom_sf"/>
</dbReference>
<evidence type="ECO:0000256" key="2">
    <source>
        <dbReference type="ARBA" id="ARBA00023002"/>
    </source>
</evidence>
<dbReference type="Pfam" id="PF00389">
    <property type="entry name" value="2-Hacid_dh"/>
    <property type="match status" value="1"/>
</dbReference>
<evidence type="ECO:0000256" key="3">
    <source>
        <dbReference type="ARBA" id="ARBA00023027"/>
    </source>
</evidence>
<dbReference type="CDD" id="cd12158">
    <property type="entry name" value="ErythrP_dh"/>
    <property type="match status" value="1"/>
</dbReference>
<dbReference type="InterPro" id="IPR020921">
    <property type="entry name" value="Erythronate-4-P_DHase"/>
</dbReference>
<feature type="domain" description="D-isomer specific 2-hydroxyacid dehydrogenase NAD-binding" evidence="7">
    <location>
        <begin position="108"/>
        <end position="256"/>
    </location>
</feature>
<evidence type="ECO:0000256" key="5">
    <source>
        <dbReference type="RuleBase" id="RU003719"/>
    </source>
</evidence>
<dbReference type="Pfam" id="PF11890">
    <property type="entry name" value="DUF3410"/>
    <property type="match status" value="1"/>
</dbReference>
<dbReference type="InterPro" id="IPR006140">
    <property type="entry name" value="D-isomer_DH_NAD-bd"/>
</dbReference>
<evidence type="ECO:0000259" key="7">
    <source>
        <dbReference type="Pfam" id="PF02826"/>
    </source>
</evidence>
<dbReference type="PANTHER" id="PTHR42938:SF9">
    <property type="entry name" value="FORMATE DEHYDROGENASE 1"/>
    <property type="match status" value="1"/>
</dbReference>
<evidence type="ECO:0000259" key="6">
    <source>
        <dbReference type="Pfam" id="PF00389"/>
    </source>
</evidence>
<evidence type="ECO:0000259" key="8">
    <source>
        <dbReference type="Pfam" id="PF11890"/>
    </source>
</evidence>
<comment type="caution">
    <text evidence="9">The sequence shown here is derived from an EMBL/GenBank/DDBJ whole genome shotgun (WGS) entry which is preliminary data.</text>
</comment>
<evidence type="ECO:0000313" key="10">
    <source>
        <dbReference type="Proteomes" id="UP001290861"/>
    </source>
</evidence>
<sequence length="382" mass="42577">MKIICAETVLLGDRAFSHAGETVVIPDREICRNDLLDADALIIRSKTKATEELLRETPVKFVGTATAGTDHLDSDWLQRNGIYWCASPGCNANSVSEYLVAGLLTLGHRHGFSLENKTIGVIGCGNVGSRVVKKCHALGMNVLRNDPPLAAVSADPDFQPLENLLAESDIVTLHVPLVKHKPWPTERMADWLFFEQMKPGAVFINAARGSVCDYDALLDAKSSGAVAQTIIDVWSPEPAFRTDVLKLADLASPHIAGHSYEGKLNGTVACYNELCNFFELRKTWDISASLPTPEVPEIEIDCAGRNDEEILLDIIRRVYNIEEDDRLIREAAVHCEIDRARRFDQLRKNYRIRREFHNTELRLHNASSDLTRKCKALGFKTT</sequence>
<accession>A0ABU5MZG6</accession>
<dbReference type="PROSITE" id="PS00671">
    <property type="entry name" value="D_2_HYDROXYACID_DH_3"/>
    <property type="match status" value="1"/>
</dbReference>
<keyword evidence="4" id="KW-0664">Pyridoxine biosynthesis</keyword>
<dbReference type="RefSeq" id="WP_322609355.1">
    <property type="nucleotide sequence ID" value="NZ_JARVCO010000012.1"/>
</dbReference>
<dbReference type="HAMAP" id="MF_01825">
    <property type="entry name" value="PdxB"/>
    <property type="match status" value="1"/>
</dbReference>
<evidence type="ECO:0000256" key="1">
    <source>
        <dbReference type="ARBA" id="ARBA00022490"/>
    </source>
</evidence>
<dbReference type="InterPro" id="IPR029753">
    <property type="entry name" value="D-isomer_DH_CS"/>
</dbReference>
<dbReference type="EMBL" id="JARVCO010000012">
    <property type="protein sequence ID" value="MDZ8119564.1"/>
    <property type="molecule type" value="Genomic_DNA"/>
</dbReference>
<comment type="similarity">
    <text evidence="5">Belongs to the D-isomer specific 2-hydroxyacid dehydrogenase family.</text>
</comment>
<dbReference type="Pfam" id="PF02826">
    <property type="entry name" value="2-Hacid_dh_C"/>
    <property type="match status" value="1"/>
</dbReference>
<evidence type="ECO:0000256" key="4">
    <source>
        <dbReference type="ARBA" id="ARBA00023096"/>
    </source>
</evidence>
<keyword evidence="2 5" id="KW-0560">Oxidoreductase</keyword>
<organism evidence="9 10">
    <name type="scientific">Pontiella agarivorans</name>
    <dbReference type="NCBI Taxonomy" id="3038953"/>
    <lineage>
        <taxon>Bacteria</taxon>
        <taxon>Pseudomonadati</taxon>
        <taxon>Kiritimatiellota</taxon>
        <taxon>Kiritimatiellia</taxon>
        <taxon>Kiritimatiellales</taxon>
        <taxon>Pontiellaceae</taxon>
        <taxon>Pontiella</taxon>
    </lineage>
</organism>
<dbReference type="InterPro" id="IPR024531">
    <property type="entry name" value="Erythronate-4-P_DHase_dimer"/>
</dbReference>
<keyword evidence="1" id="KW-0963">Cytoplasm</keyword>
<feature type="domain" description="Erythronate-4-phosphate dehydrogenase dimerisation" evidence="8">
    <location>
        <begin position="290"/>
        <end position="378"/>
    </location>
</feature>
<feature type="domain" description="D-isomer specific 2-hydroxyacid dehydrogenase catalytic" evidence="6">
    <location>
        <begin position="27"/>
        <end position="277"/>
    </location>
</feature>
<dbReference type="SUPFAM" id="SSF51735">
    <property type="entry name" value="NAD(P)-binding Rossmann-fold domains"/>
    <property type="match status" value="1"/>
</dbReference>